<protein>
    <recommendedName>
        <fullName evidence="5">Histidine kinase</fullName>
    </recommendedName>
</protein>
<keyword evidence="2" id="KW-0472">Membrane</keyword>
<keyword evidence="2" id="KW-1133">Transmembrane helix</keyword>
<gene>
    <name evidence="3" type="ORF">AtDm6_0718</name>
</gene>
<feature type="transmembrane region" description="Helical" evidence="2">
    <location>
        <begin position="12"/>
        <end position="30"/>
    </location>
</feature>
<keyword evidence="4" id="KW-1185">Reference proteome</keyword>
<accession>A0A095B9Q7</accession>
<dbReference type="RefSeq" id="WP_035378097.1">
    <property type="nucleotide sequence ID" value="NZ_JACAOJ010000008.1"/>
</dbReference>
<reference evidence="3 4" key="1">
    <citation type="submission" date="2014-06" db="EMBL/GenBank/DDBJ databases">
        <title>Functional and comparative genomic analyses of the Drosophila gut microbiota identify candidate symbiosis factors.</title>
        <authorList>
            <person name="Newell P.D."/>
            <person name="Chaston J.M."/>
            <person name="Douglas A.E."/>
        </authorList>
    </citation>
    <scope>NUCLEOTIDE SEQUENCE [LARGE SCALE GENOMIC DNA]</scope>
    <source>
        <strain evidence="3 4">DmCS_006</strain>
    </source>
</reference>
<feature type="region of interest" description="Disordered" evidence="1">
    <location>
        <begin position="62"/>
        <end position="93"/>
    </location>
</feature>
<feature type="transmembrane region" description="Helical" evidence="2">
    <location>
        <begin position="36"/>
        <end position="55"/>
    </location>
</feature>
<keyword evidence="2" id="KW-0812">Transmembrane</keyword>
<dbReference type="PATRIC" id="fig|104102.7.peg.713"/>
<dbReference type="STRING" id="104102.AtDm6_0718"/>
<proteinExistence type="predicted"/>
<dbReference type="EMBL" id="JOKM01000018">
    <property type="protein sequence ID" value="KGB25523.1"/>
    <property type="molecule type" value="Genomic_DNA"/>
</dbReference>
<sequence>MNQIRPSTSPLIALFCLPILGALVSGILGLSFPAGLLPVILAAAIGAWLGCRLHVAALGHQTSSETTLSRPEQAAAATQPATPPAPFSATGSELTPKLRHDIRGIISPAMLAADQLDENPDPLVQKAAQTITESLERLLLRLKQQPPA</sequence>
<organism evidence="3 4">
    <name type="scientific">Acetobacter tropicalis</name>
    <dbReference type="NCBI Taxonomy" id="104102"/>
    <lineage>
        <taxon>Bacteria</taxon>
        <taxon>Pseudomonadati</taxon>
        <taxon>Pseudomonadota</taxon>
        <taxon>Alphaproteobacteria</taxon>
        <taxon>Acetobacterales</taxon>
        <taxon>Acetobacteraceae</taxon>
        <taxon>Acetobacter</taxon>
    </lineage>
</organism>
<evidence type="ECO:0000256" key="1">
    <source>
        <dbReference type="SAM" id="MobiDB-lite"/>
    </source>
</evidence>
<name>A0A095B9Q7_9PROT</name>
<evidence type="ECO:0000256" key="2">
    <source>
        <dbReference type="SAM" id="Phobius"/>
    </source>
</evidence>
<evidence type="ECO:0008006" key="5">
    <source>
        <dbReference type="Google" id="ProtNLM"/>
    </source>
</evidence>
<evidence type="ECO:0000313" key="3">
    <source>
        <dbReference type="EMBL" id="KGB25523.1"/>
    </source>
</evidence>
<dbReference type="AlphaFoldDB" id="A0A095B9Q7"/>
<comment type="caution">
    <text evidence="3">The sequence shown here is derived from an EMBL/GenBank/DDBJ whole genome shotgun (WGS) entry which is preliminary data.</text>
</comment>
<dbReference type="Proteomes" id="UP000029448">
    <property type="component" value="Unassembled WGS sequence"/>
</dbReference>
<dbReference type="GeneID" id="89479393"/>
<evidence type="ECO:0000313" key="4">
    <source>
        <dbReference type="Proteomes" id="UP000029448"/>
    </source>
</evidence>